<keyword evidence="2" id="KW-0732">Signal</keyword>
<accession>A0A9P8ESM6</accession>
<evidence type="ECO:0000313" key="4">
    <source>
        <dbReference type="Proteomes" id="UP000779574"/>
    </source>
</evidence>
<evidence type="ECO:0000313" key="3">
    <source>
        <dbReference type="EMBL" id="KAG9696873.1"/>
    </source>
</evidence>
<feature type="non-terminal residue" evidence="3">
    <location>
        <position position="535"/>
    </location>
</feature>
<comment type="caution">
    <text evidence="3">The sequence shown here is derived from an EMBL/GenBank/DDBJ whole genome shotgun (WGS) entry which is preliminary data.</text>
</comment>
<feature type="chain" id="PRO_5040424407" description="GLEYA adhesin domain-containing protein" evidence="2">
    <location>
        <begin position="17"/>
        <end position="535"/>
    </location>
</feature>
<feature type="region of interest" description="Disordered" evidence="1">
    <location>
        <begin position="147"/>
        <end position="175"/>
    </location>
</feature>
<dbReference type="OrthoDB" id="10031947at2759"/>
<dbReference type="AlphaFoldDB" id="A0A9P8ESM6"/>
<protein>
    <recommendedName>
        <fullName evidence="5">GLEYA adhesin domain-containing protein</fullName>
    </recommendedName>
</protein>
<gene>
    <name evidence="3" type="ORF">KCU76_g3405</name>
</gene>
<reference evidence="3" key="1">
    <citation type="journal article" date="2021" name="J Fungi (Basel)">
        <title>Virulence traits and population genomics of the black yeast Aureobasidium melanogenum.</title>
        <authorList>
            <person name="Cernosa A."/>
            <person name="Sun X."/>
            <person name="Gostincar C."/>
            <person name="Fang C."/>
            <person name="Gunde-Cimerman N."/>
            <person name="Song Z."/>
        </authorList>
    </citation>
    <scope>NUCLEOTIDE SEQUENCE</scope>
    <source>
        <strain evidence="3">EXF-9911</strain>
    </source>
</reference>
<evidence type="ECO:0000256" key="1">
    <source>
        <dbReference type="SAM" id="MobiDB-lite"/>
    </source>
</evidence>
<evidence type="ECO:0008006" key="5">
    <source>
        <dbReference type="Google" id="ProtNLM"/>
    </source>
</evidence>
<proteinExistence type="predicted"/>
<organism evidence="3 4">
    <name type="scientific">Aureobasidium melanogenum</name>
    <name type="common">Aureobasidium pullulans var. melanogenum</name>
    <dbReference type="NCBI Taxonomy" id="46634"/>
    <lineage>
        <taxon>Eukaryota</taxon>
        <taxon>Fungi</taxon>
        <taxon>Dikarya</taxon>
        <taxon>Ascomycota</taxon>
        <taxon>Pezizomycotina</taxon>
        <taxon>Dothideomycetes</taxon>
        <taxon>Dothideomycetidae</taxon>
        <taxon>Dothideales</taxon>
        <taxon>Saccotheciaceae</taxon>
        <taxon>Aureobasidium</taxon>
    </lineage>
</organism>
<feature type="signal peptide" evidence="2">
    <location>
        <begin position="1"/>
        <end position="16"/>
    </location>
</feature>
<dbReference type="Proteomes" id="UP000779574">
    <property type="component" value="Unassembled WGS sequence"/>
</dbReference>
<reference evidence="3" key="2">
    <citation type="submission" date="2021-08" db="EMBL/GenBank/DDBJ databases">
        <authorList>
            <person name="Gostincar C."/>
            <person name="Sun X."/>
            <person name="Song Z."/>
            <person name="Gunde-Cimerman N."/>
        </authorList>
    </citation>
    <scope>NUCLEOTIDE SEQUENCE</scope>
    <source>
        <strain evidence="3">EXF-9911</strain>
    </source>
</reference>
<dbReference type="EMBL" id="JAHFXF010000090">
    <property type="protein sequence ID" value="KAG9696873.1"/>
    <property type="molecule type" value="Genomic_DNA"/>
</dbReference>
<evidence type="ECO:0000256" key="2">
    <source>
        <dbReference type="SAM" id="SignalP"/>
    </source>
</evidence>
<sequence>MRSLILFSSAWAAAIASPVLLDERALGNGNCVPVAAVVGALNLYPGASSFCSTWLQISTQSTTTTITTVAPTTVTTTITTGTNVVTADAVTVTDSTSTITADPSVATITTDAVTIELGTSTIIGDTSTVSETSMATTTVCATNVAGARKRDAMPDGNKGSKGRGPAKSVSTKAPYTGPSISKCPVPSYSLSTASSKPTIGRSSVVPGKGPTHTLILPSPLISQGNAKVSSACSCLKITTPTVTSTVQSTITSTVVQTVDVADSLTITPTSTSTPLTTLFPTTTTIVTPTTIITPLATSTPVTTTTIISTTTVTVGAVVGTPSVVLPSPTPITGVDANGLATANLDDLPVYQVTLPFAMQLYGVSSNVVQVSVNGWIALTNDVSPSYVPSQLPVGTSTGAADLPDTCFLPYWNDLYIYAGTPQGLYYQVDGEAPNRKVSFEWYTDLFGNQGHYNHFLATYREAIPNSIVYNYIQVDNAMPSSSQRYQTVGAQSRTGGNFAQFSLNNSPEITPGMEITLNPSTNSFVQTNTISCPAS</sequence>
<name>A0A9P8ESM6_AURME</name>